<dbReference type="SUPFAM" id="SSF47413">
    <property type="entry name" value="lambda repressor-like DNA-binding domains"/>
    <property type="match status" value="1"/>
</dbReference>
<dbReference type="Gene3D" id="1.10.260.40">
    <property type="entry name" value="lambda repressor-like DNA-binding domains"/>
    <property type="match status" value="1"/>
</dbReference>
<organism evidence="2 3">
    <name type="scientific">Glycomyces niveus</name>
    <dbReference type="NCBI Taxonomy" id="2820287"/>
    <lineage>
        <taxon>Bacteria</taxon>
        <taxon>Bacillati</taxon>
        <taxon>Actinomycetota</taxon>
        <taxon>Actinomycetes</taxon>
        <taxon>Glycomycetales</taxon>
        <taxon>Glycomycetaceae</taxon>
        <taxon>Glycomyces</taxon>
    </lineage>
</organism>
<accession>A0ABS3U1W2</accession>
<reference evidence="2 3" key="1">
    <citation type="submission" date="2021-03" db="EMBL/GenBank/DDBJ databases">
        <title>Glycomyces sp. nov., a novel actinomycete isolated from soil.</title>
        <authorList>
            <person name="Yang X."/>
            <person name="Xu X."/>
        </authorList>
    </citation>
    <scope>NUCLEOTIDE SEQUENCE [LARGE SCALE GENOMIC DNA]</scope>
    <source>
        <strain evidence="2 3">NEAU-S30</strain>
    </source>
</reference>
<dbReference type="RefSeq" id="WP_208495541.1">
    <property type="nucleotide sequence ID" value="NZ_JAGFNP010000003.1"/>
</dbReference>
<dbReference type="Proteomes" id="UP000681341">
    <property type="component" value="Unassembled WGS sequence"/>
</dbReference>
<dbReference type="InterPro" id="IPR010982">
    <property type="entry name" value="Lambda_DNA-bd_dom_sf"/>
</dbReference>
<evidence type="ECO:0000259" key="1">
    <source>
        <dbReference type="PROSITE" id="PS50943"/>
    </source>
</evidence>
<dbReference type="EMBL" id="JAGFNP010000003">
    <property type="protein sequence ID" value="MBO3732762.1"/>
    <property type="molecule type" value="Genomic_DNA"/>
</dbReference>
<name>A0ABS3U1W2_9ACTN</name>
<evidence type="ECO:0000313" key="3">
    <source>
        <dbReference type="Proteomes" id="UP000681341"/>
    </source>
</evidence>
<evidence type="ECO:0000313" key="2">
    <source>
        <dbReference type="EMBL" id="MBO3732762.1"/>
    </source>
</evidence>
<protein>
    <submittedName>
        <fullName evidence="2">Helix-turn-helix transcriptional regulator</fullName>
    </submittedName>
</protein>
<keyword evidence="3" id="KW-1185">Reference proteome</keyword>
<dbReference type="PROSITE" id="PS50943">
    <property type="entry name" value="HTH_CROC1"/>
    <property type="match status" value="1"/>
</dbReference>
<sequence>MARPKSDSATPGPLTPSDIVLRRIRTISESQGLSISALAQRLLEHGFVISDNRLWNLVSGRTKLHVDTLFAIAAALGVSPLALQTMPTDSDEEIQPAPGVQVSPSRFNAWMTGTAPLPGSSKSAYAEHHPYEAQLGRFRGDLDERAQALALRLASHADEAASAAEVLRAQALQYAAALLEGSPSEDVLRSAEALSKRLGIDLRGIERPGHNGRS</sequence>
<comment type="caution">
    <text evidence="2">The sequence shown here is derived from an EMBL/GenBank/DDBJ whole genome shotgun (WGS) entry which is preliminary data.</text>
</comment>
<dbReference type="InterPro" id="IPR001387">
    <property type="entry name" value="Cro/C1-type_HTH"/>
</dbReference>
<proteinExistence type="predicted"/>
<gene>
    <name evidence="2" type="ORF">J5V16_07995</name>
</gene>
<dbReference type="CDD" id="cd00093">
    <property type="entry name" value="HTH_XRE"/>
    <property type="match status" value="1"/>
</dbReference>
<feature type="domain" description="HTH cro/C1-type" evidence="1">
    <location>
        <begin position="24"/>
        <end position="83"/>
    </location>
</feature>